<feature type="domain" description="HTH araC/xylS-type" evidence="4">
    <location>
        <begin position="231"/>
        <end position="331"/>
    </location>
</feature>
<dbReference type="InterPro" id="IPR053142">
    <property type="entry name" value="PchR_regulatory_protein"/>
</dbReference>
<name>A0A1H4GM15_9SPHI</name>
<accession>A0A1H4GM15</accession>
<dbReference type="SMART" id="SM00342">
    <property type="entry name" value="HTH_ARAC"/>
    <property type="match status" value="1"/>
</dbReference>
<reference evidence="5 6" key="1">
    <citation type="submission" date="2016-10" db="EMBL/GenBank/DDBJ databases">
        <authorList>
            <person name="de Groot N.N."/>
        </authorList>
    </citation>
    <scope>NUCLEOTIDE SEQUENCE [LARGE SCALE GENOMIC DNA]</scope>
    <source>
        <strain evidence="5 6">DSM 19033</strain>
    </source>
</reference>
<dbReference type="EMBL" id="FNRA01000010">
    <property type="protein sequence ID" value="SEB10645.1"/>
    <property type="molecule type" value="Genomic_DNA"/>
</dbReference>
<gene>
    <name evidence="5" type="ORF">SAMN05443550_110193</name>
</gene>
<dbReference type="Gene3D" id="1.10.10.60">
    <property type="entry name" value="Homeodomain-like"/>
    <property type="match status" value="1"/>
</dbReference>
<dbReference type="GO" id="GO:0003700">
    <property type="term" value="F:DNA-binding transcription factor activity"/>
    <property type="evidence" value="ECO:0007669"/>
    <property type="project" value="InterPro"/>
</dbReference>
<dbReference type="SUPFAM" id="SSF46689">
    <property type="entry name" value="Homeodomain-like"/>
    <property type="match status" value="1"/>
</dbReference>
<dbReference type="InterPro" id="IPR018062">
    <property type="entry name" value="HTH_AraC-typ_CS"/>
</dbReference>
<keyword evidence="6" id="KW-1185">Reference proteome</keyword>
<dbReference type="AlphaFoldDB" id="A0A1H4GM15"/>
<evidence type="ECO:0000259" key="4">
    <source>
        <dbReference type="PROSITE" id="PS01124"/>
    </source>
</evidence>
<dbReference type="Pfam" id="PF12833">
    <property type="entry name" value="HTH_18"/>
    <property type="match status" value="1"/>
</dbReference>
<keyword evidence="3" id="KW-0804">Transcription</keyword>
<keyword evidence="2 5" id="KW-0238">DNA-binding</keyword>
<evidence type="ECO:0000313" key="6">
    <source>
        <dbReference type="Proteomes" id="UP000198850"/>
    </source>
</evidence>
<dbReference type="RefSeq" id="WP_090558919.1">
    <property type="nucleotide sequence ID" value="NZ_FNRA01000010.1"/>
</dbReference>
<keyword evidence="1" id="KW-0805">Transcription regulation</keyword>
<evidence type="ECO:0000256" key="2">
    <source>
        <dbReference type="ARBA" id="ARBA00023125"/>
    </source>
</evidence>
<dbReference type="PROSITE" id="PS00041">
    <property type="entry name" value="HTH_ARAC_FAMILY_1"/>
    <property type="match status" value="1"/>
</dbReference>
<proteinExistence type="predicted"/>
<evidence type="ECO:0000256" key="1">
    <source>
        <dbReference type="ARBA" id="ARBA00023015"/>
    </source>
</evidence>
<evidence type="ECO:0000256" key="3">
    <source>
        <dbReference type="ARBA" id="ARBA00023163"/>
    </source>
</evidence>
<dbReference type="InterPro" id="IPR018060">
    <property type="entry name" value="HTH_AraC"/>
</dbReference>
<sequence length="332" mass="37921">MSEERIEFLYHYTLSPEWQQQVADKLGAVITDQKIMVMPDSIATGSSIFLEVLPGLSVFLLDMTFHVPVAITRIATDQNYYMAYFDLGDEVTTHLLHDTEHRAGYQSKLGMGFMDASIRGIIIPPVEERSYSLRLIIDKDFLKCLFAPNREEEITSGLFDESKNTLFFYSHIDSRSKVLLNSLENLSFTSTSFELKLKSTALRLLAYLVDRATRFQPIINKLSQQDIDQVLKTSQYMLDNLLSDFPGLHQLSAMADMSVSKYKVLFKKILKQTPNRFFLNEKMLLAQTLLLSGNFNNVNDVAYELGYNQPGYFSGLYKKNYGILPGEIMVKS</sequence>
<dbReference type="PANTHER" id="PTHR47893">
    <property type="entry name" value="REGULATORY PROTEIN PCHR"/>
    <property type="match status" value="1"/>
</dbReference>
<dbReference type="GO" id="GO:0043565">
    <property type="term" value="F:sequence-specific DNA binding"/>
    <property type="evidence" value="ECO:0007669"/>
    <property type="project" value="InterPro"/>
</dbReference>
<evidence type="ECO:0000313" key="5">
    <source>
        <dbReference type="EMBL" id="SEB10645.1"/>
    </source>
</evidence>
<protein>
    <submittedName>
        <fullName evidence="5">AraC-type DNA-binding protein</fullName>
    </submittedName>
</protein>
<dbReference type="OrthoDB" id="1189000at2"/>
<dbReference type="Proteomes" id="UP000198850">
    <property type="component" value="Unassembled WGS sequence"/>
</dbReference>
<dbReference type="InterPro" id="IPR009057">
    <property type="entry name" value="Homeodomain-like_sf"/>
</dbReference>
<dbReference type="PROSITE" id="PS01124">
    <property type="entry name" value="HTH_ARAC_FAMILY_2"/>
    <property type="match status" value="1"/>
</dbReference>
<organism evidence="5 6">
    <name type="scientific">Pedobacter hartonius</name>
    <dbReference type="NCBI Taxonomy" id="425514"/>
    <lineage>
        <taxon>Bacteria</taxon>
        <taxon>Pseudomonadati</taxon>
        <taxon>Bacteroidota</taxon>
        <taxon>Sphingobacteriia</taxon>
        <taxon>Sphingobacteriales</taxon>
        <taxon>Sphingobacteriaceae</taxon>
        <taxon>Pedobacter</taxon>
    </lineage>
</organism>
<dbReference type="PANTHER" id="PTHR47893:SF1">
    <property type="entry name" value="REGULATORY PROTEIN PCHR"/>
    <property type="match status" value="1"/>
</dbReference>
<dbReference type="STRING" id="425514.SAMN05443550_110193"/>